<keyword evidence="2" id="KW-0812">Transmembrane</keyword>
<evidence type="ECO:0000313" key="4">
    <source>
        <dbReference type="Proteomes" id="UP000678374"/>
    </source>
</evidence>
<dbReference type="AlphaFoldDB" id="A0A940YR44"/>
<reference evidence="3" key="1">
    <citation type="submission" date="2021-04" db="EMBL/GenBank/DDBJ databases">
        <title>The genome sequence of Ideonella sp. 4Y11.</title>
        <authorList>
            <person name="Liu Y."/>
        </authorList>
    </citation>
    <scope>NUCLEOTIDE SEQUENCE</scope>
    <source>
        <strain evidence="3">4Y11</strain>
    </source>
</reference>
<evidence type="ECO:0000256" key="2">
    <source>
        <dbReference type="SAM" id="Phobius"/>
    </source>
</evidence>
<protein>
    <submittedName>
        <fullName evidence="3">Uncharacterized protein</fullName>
    </submittedName>
</protein>
<feature type="transmembrane region" description="Helical" evidence="2">
    <location>
        <begin position="221"/>
        <end position="241"/>
    </location>
</feature>
<evidence type="ECO:0000256" key="1">
    <source>
        <dbReference type="SAM" id="Coils"/>
    </source>
</evidence>
<feature type="transmembrane region" description="Helical" evidence="2">
    <location>
        <begin position="47"/>
        <end position="66"/>
    </location>
</feature>
<dbReference type="RefSeq" id="WP_210800313.1">
    <property type="nucleotide sequence ID" value="NZ_JAGQDE010000002.1"/>
</dbReference>
<keyword evidence="4" id="KW-1185">Reference proteome</keyword>
<sequence length="260" mass="27558">MSVITYRIKPDTGAQQVAWTMAGALIFGIAAIYFGHSDSSKAIWHSLMWAGAWSSVGWFLGFLFGIPRFLSTDTARTPDAVGLEGATKTLEEADAAAKRLREVANKAAQDKIAANAGTDESAKADMVSTEKTAREAADRAEIEVSDAKQRLAELRPKGSKAAGSSLSVNTNLEQISDWLTKIIVGVSLVEADTLLIKMQAAAAFMAKSMGNAEDSAPAESLALALLVYFLATGLLGSYLLTRLFLQEALNRAATDGAVPN</sequence>
<keyword evidence="1" id="KW-0175">Coiled coil</keyword>
<keyword evidence="2" id="KW-1133">Transmembrane helix</keyword>
<dbReference type="Proteomes" id="UP000678374">
    <property type="component" value="Unassembled WGS sequence"/>
</dbReference>
<accession>A0A940YR44</accession>
<keyword evidence="2" id="KW-0472">Membrane</keyword>
<organism evidence="3 4">
    <name type="scientific">Ideonella aquatica</name>
    <dbReference type="NCBI Taxonomy" id="2824119"/>
    <lineage>
        <taxon>Bacteria</taxon>
        <taxon>Pseudomonadati</taxon>
        <taxon>Pseudomonadota</taxon>
        <taxon>Betaproteobacteria</taxon>
        <taxon>Burkholderiales</taxon>
        <taxon>Sphaerotilaceae</taxon>
        <taxon>Ideonella</taxon>
    </lineage>
</organism>
<name>A0A940YR44_9BURK</name>
<evidence type="ECO:0000313" key="3">
    <source>
        <dbReference type="EMBL" id="MBQ0957910.1"/>
    </source>
</evidence>
<gene>
    <name evidence="3" type="ORF">KAK06_02960</name>
</gene>
<feature type="transmembrane region" description="Helical" evidence="2">
    <location>
        <begin position="17"/>
        <end position="35"/>
    </location>
</feature>
<dbReference type="EMBL" id="JAGQDE010000002">
    <property type="protein sequence ID" value="MBQ0957910.1"/>
    <property type="molecule type" value="Genomic_DNA"/>
</dbReference>
<proteinExistence type="predicted"/>
<feature type="coiled-coil region" evidence="1">
    <location>
        <begin position="83"/>
        <end position="150"/>
    </location>
</feature>
<comment type="caution">
    <text evidence="3">The sequence shown here is derived from an EMBL/GenBank/DDBJ whole genome shotgun (WGS) entry which is preliminary data.</text>
</comment>